<dbReference type="Pfam" id="PF12728">
    <property type="entry name" value="HTH_17"/>
    <property type="match status" value="1"/>
</dbReference>
<dbReference type="EMBL" id="CP072520">
    <property type="protein sequence ID" value="QTO19906.1"/>
    <property type="molecule type" value="Genomic_DNA"/>
</dbReference>
<evidence type="ECO:0000313" key="3">
    <source>
        <dbReference type="Proteomes" id="UP000027834"/>
    </source>
</evidence>
<name>A0A8A8D5B0_9BURK</name>
<evidence type="ECO:0000313" key="2">
    <source>
        <dbReference type="EMBL" id="QTO19906.1"/>
    </source>
</evidence>
<dbReference type="Gene3D" id="1.10.10.10">
    <property type="entry name" value="Winged helix-like DNA-binding domain superfamily/Winged helix DNA-binding domain"/>
    <property type="match status" value="1"/>
</dbReference>
<dbReference type="InterPro" id="IPR041657">
    <property type="entry name" value="HTH_17"/>
</dbReference>
<accession>A0A8A8D5B0</accession>
<dbReference type="RefSeq" id="WP_034186669.1">
    <property type="nucleotide sequence ID" value="NZ_CP072520.1"/>
</dbReference>
<proteinExistence type="predicted"/>
<dbReference type="InterPro" id="IPR009061">
    <property type="entry name" value="DNA-bd_dom_put_sf"/>
</dbReference>
<protein>
    <submittedName>
        <fullName evidence="2">Helix-turn-helix domain-containing protein</fullName>
    </submittedName>
</protein>
<sequence>MISDQLIDERQAAAILGTSTQTLSNWRSTGRYHLPFVKVGRLVRYRQRDIEKFIADNTVGSGRE</sequence>
<dbReference type="Proteomes" id="UP000027834">
    <property type="component" value="Chromosome 1"/>
</dbReference>
<evidence type="ECO:0000259" key="1">
    <source>
        <dbReference type="Pfam" id="PF12728"/>
    </source>
</evidence>
<dbReference type="SUPFAM" id="SSF46955">
    <property type="entry name" value="Putative DNA-binding domain"/>
    <property type="match status" value="1"/>
</dbReference>
<dbReference type="AlphaFoldDB" id="A0A8A8D5B0"/>
<gene>
    <name evidence="2" type="ORF">DT99_006635</name>
</gene>
<dbReference type="InterPro" id="IPR036388">
    <property type="entry name" value="WH-like_DNA-bd_sf"/>
</dbReference>
<reference evidence="2" key="1">
    <citation type="submission" date="2014-04" db="EMBL/GenBank/DDBJ databases">
        <authorList>
            <person name="Ho Y.-N."/>
            <person name="Huang C.-C."/>
        </authorList>
    </citation>
    <scope>NUCLEOTIDE SEQUENCE</scope>
    <source>
        <strain evidence="2">869T2</strain>
    </source>
</reference>
<feature type="domain" description="Helix-turn-helix" evidence="1">
    <location>
        <begin position="10"/>
        <end position="57"/>
    </location>
</feature>
<reference evidence="2" key="2">
    <citation type="submission" date="2021-03" db="EMBL/GenBank/DDBJ databases">
        <title>Complete genome sequence of Burkholderia seminalis 869T2.</title>
        <authorList>
            <person name="Hung S.-H."/>
            <person name="Huang C.-T."/>
            <person name="Huang C.-C."/>
            <person name="Kuo C.-H."/>
        </authorList>
    </citation>
    <scope>NUCLEOTIDE SEQUENCE</scope>
    <source>
        <strain evidence="2">869T2</strain>
    </source>
</reference>
<organism evidence="2 3">
    <name type="scientific">Burkholderia seminalis</name>
    <dbReference type="NCBI Taxonomy" id="488731"/>
    <lineage>
        <taxon>Bacteria</taxon>
        <taxon>Pseudomonadati</taxon>
        <taxon>Pseudomonadota</taxon>
        <taxon>Betaproteobacteria</taxon>
        <taxon>Burkholderiales</taxon>
        <taxon>Burkholderiaceae</taxon>
        <taxon>Burkholderia</taxon>
        <taxon>Burkholderia cepacia complex</taxon>
    </lineage>
</organism>
<keyword evidence="3" id="KW-1185">Reference proteome</keyword>